<dbReference type="Proteomes" id="UP000693946">
    <property type="component" value="Linkage Group LG18"/>
</dbReference>
<keyword evidence="4" id="KW-1185">Reference proteome</keyword>
<feature type="region of interest" description="Disordered" evidence="1">
    <location>
        <begin position="143"/>
        <end position="165"/>
    </location>
</feature>
<organism evidence="3 4">
    <name type="scientific">Solea senegalensis</name>
    <name type="common">Senegalese sole</name>
    <dbReference type="NCBI Taxonomy" id="28829"/>
    <lineage>
        <taxon>Eukaryota</taxon>
        <taxon>Metazoa</taxon>
        <taxon>Chordata</taxon>
        <taxon>Craniata</taxon>
        <taxon>Vertebrata</taxon>
        <taxon>Euteleostomi</taxon>
        <taxon>Actinopterygii</taxon>
        <taxon>Neopterygii</taxon>
        <taxon>Teleostei</taxon>
        <taxon>Neoteleostei</taxon>
        <taxon>Acanthomorphata</taxon>
        <taxon>Carangaria</taxon>
        <taxon>Pleuronectiformes</taxon>
        <taxon>Pleuronectoidei</taxon>
        <taxon>Soleidae</taxon>
        <taxon>Solea</taxon>
    </lineage>
</organism>
<sequence length="165" mass="19011">MNLRQQGQQGQRGFTSIMIELLMRSVTMLFGFLCHSFVLVFQFKLPDITEDTCYCKTSPLCCFDKFEMPLLCSLCLERVNERNEASEDRSSVSANAGALRPLWKAAANAKEAQRRRVRDTSYMLLCVCKYSAFDKGLHHQHSALGNHARRDHKHNKSEVRSHHFK</sequence>
<dbReference type="EMBL" id="JAGKHQ010000010">
    <property type="protein sequence ID" value="KAG7507366.1"/>
    <property type="molecule type" value="Genomic_DNA"/>
</dbReference>
<name>A0AAV6RPK1_SOLSE</name>
<gene>
    <name evidence="3" type="ORF">JOB18_032016</name>
</gene>
<feature type="compositionally biased region" description="Basic and acidic residues" evidence="1">
    <location>
        <begin position="156"/>
        <end position="165"/>
    </location>
</feature>
<evidence type="ECO:0000313" key="4">
    <source>
        <dbReference type="Proteomes" id="UP000693946"/>
    </source>
</evidence>
<protein>
    <submittedName>
        <fullName evidence="3">Uncharacterized protein</fullName>
    </submittedName>
</protein>
<evidence type="ECO:0000256" key="1">
    <source>
        <dbReference type="SAM" id="MobiDB-lite"/>
    </source>
</evidence>
<evidence type="ECO:0000313" key="3">
    <source>
        <dbReference type="EMBL" id="KAG7507366.1"/>
    </source>
</evidence>
<dbReference type="AlphaFoldDB" id="A0AAV6RPK1"/>
<keyword evidence="2" id="KW-1133">Transmembrane helix</keyword>
<proteinExistence type="predicted"/>
<keyword evidence="2" id="KW-0812">Transmembrane</keyword>
<comment type="caution">
    <text evidence="3">The sequence shown here is derived from an EMBL/GenBank/DDBJ whole genome shotgun (WGS) entry which is preliminary data.</text>
</comment>
<feature type="transmembrane region" description="Helical" evidence="2">
    <location>
        <begin position="21"/>
        <end position="43"/>
    </location>
</feature>
<evidence type="ECO:0000256" key="2">
    <source>
        <dbReference type="SAM" id="Phobius"/>
    </source>
</evidence>
<accession>A0AAV6RPK1</accession>
<reference evidence="3 4" key="1">
    <citation type="journal article" date="2021" name="Sci. Rep.">
        <title>Chromosome anchoring in Senegalese sole (Solea senegalensis) reveals sex-associated markers and genome rearrangements in flatfish.</title>
        <authorList>
            <person name="Guerrero-Cozar I."/>
            <person name="Gomez-Garrido J."/>
            <person name="Berbel C."/>
            <person name="Martinez-Blanch J.F."/>
            <person name="Alioto T."/>
            <person name="Claros M.G."/>
            <person name="Gagnaire P.A."/>
            <person name="Manchado M."/>
        </authorList>
    </citation>
    <scope>NUCLEOTIDE SEQUENCE [LARGE SCALE GENOMIC DNA]</scope>
    <source>
        <strain evidence="3">Sse05_10M</strain>
    </source>
</reference>
<keyword evidence="2" id="KW-0472">Membrane</keyword>